<dbReference type="Gene3D" id="1.25.40.10">
    <property type="entry name" value="Tetratricopeptide repeat domain"/>
    <property type="match status" value="2"/>
</dbReference>
<proteinExistence type="predicted"/>
<dbReference type="PANTHER" id="PTHR47926:SF533">
    <property type="entry name" value="DYW DOMAIN-CONTAINING PROTEIN"/>
    <property type="match status" value="1"/>
</dbReference>
<evidence type="ECO:0008006" key="2">
    <source>
        <dbReference type="Google" id="ProtNLM"/>
    </source>
</evidence>
<dbReference type="InterPro" id="IPR011990">
    <property type="entry name" value="TPR-like_helical_dom_sf"/>
</dbReference>
<protein>
    <recommendedName>
        <fullName evidence="2">Pentatricopeptide repeat-containing protein</fullName>
    </recommendedName>
</protein>
<dbReference type="GO" id="GO:0009451">
    <property type="term" value="P:RNA modification"/>
    <property type="evidence" value="ECO:0007669"/>
    <property type="project" value="InterPro"/>
</dbReference>
<dbReference type="Pfam" id="PF01535">
    <property type="entry name" value="PPR"/>
    <property type="match status" value="7"/>
</dbReference>
<sequence length="317" mass="34672">MASRALARAAWGLPPPSPPASKALGVNDDGKSGQAERALDLFDAMPSKNQVAWNAALVDAGRTEQALSFFSEMSKKNAASYTTMIGGLSHARAVTTAHRLFDQLPLDGHNVFTWTAMLSRHVRNGLSWDAVQPYKDISSWNIMMSGYSWHKLASRDLDLSTSMRNKDSFSWNIVLSCLLENRRGEDALRLFILMNGLTMTEKYGVERTLDHCINVIDLLGRAGRLEEAHALLQNTPFPPNVLAWSTLLHSCLAHEDSSVGSIAAWQLKALQPDASGNYKRLVFGCGEASEVNAALLERSGDMKSALHMPGCSWVTAA</sequence>
<dbReference type="NCBIfam" id="TIGR00756">
    <property type="entry name" value="PPR"/>
    <property type="match status" value="1"/>
</dbReference>
<dbReference type="GO" id="GO:0003723">
    <property type="term" value="F:RNA binding"/>
    <property type="evidence" value="ECO:0007669"/>
    <property type="project" value="InterPro"/>
</dbReference>
<dbReference type="EnsemblPlants" id="EMT25215">
    <property type="protein sequence ID" value="EMT25215"/>
    <property type="gene ID" value="F775_00969"/>
</dbReference>
<reference evidence="1" key="1">
    <citation type="submission" date="2015-06" db="UniProtKB">
        <authorList>
            <consortium name="EnsemblPlants"/>
        </authorList>
    </citation>
    <scope>IDENTIFICATION</scope>
</reference>
<name>M8BJN9_AEGTA</name>
<dbReference type="InterPro" id="IPR002885">
    <property type="entry name" value="PPR_rpt"/>
</dbReference>
<dbReference type="InterPro" id="IPR046960">
    <property type="entry name" value="PPR_At4g14850-like_plant"/>
</dbReference>
<dbReference type="AlphaFoldDB" id="M8BJN9"/>
<evidence type="ECO:0000313" key="1">
    <source>
        <dbReference type="EnsemblPlants" id="EMT25215"/>
    </source>
</evidence>
<dbReference type="PANTHER" id="PTHR47926">
    <property type="entry name" value="PENTATRICOPEPTIDE REPEAT-CONTAINING PROTEIN"/>
    <property type="match status" value="1"/>
</dbReference>
<accession>M8BJN9</accession>
<organism evidence="1">
    <name type="scientific">Aegilops tauschii</name>
    <name type="common">Tausch's goatgrass</name>
    <name type="synonym">Aegilops squarrosa</name>
    <dbReference type="NCBI Taxonomy" id="37682"/>
    <lineage>
        <taxon>Eukaryota</taxon>
        <taxon>Viridiplantae</taxon>
        <taxon>Streptophyta</taxon>
        <taxon>Embryophyta</taxon>
        <taxon>Tracheophyta</taxon>
        <taxon>Spermatophyta</taxon>
        <taxon>Magnoliopsida</taxon>
        <taxon>Liliopsida</taxon>
        <taxon>Poales</taxon>
        <taxon>Poaceae</taxon>
        <taxon>BOP clade</taxon>
        <taxon>Pooideae</taxon>
        <taxon>Triticodae</taxon>
        <taxon>Triticeae</taxon>
        <taxon>Triticinae</taxon>
        <taxon>Aegilops</taxon>
    </lineage>
</organism>